<dbReference type="Proteomes" id="UP000176037">
    <property type="component" value="Unassembled WGS sequence"/>
</dbReference>
<dbReference type="AlphaFoldDB" id="A0A1E8FE07"/>
<name>A0A1E8FE07_9ALTE</name>
<dbReference type="EMBL" id="MJIC01000014">
    <property type="protein sequence ID" value="OFI34149.1"/>
    <property type="molecule type" value="Genomic_DNA"/>
</dbReference>
<protein>
    <submittedName>
        <fullName evidence="1">Uncharacterized protein</fullName>
    </submittedName>
</protein>
<evidence type="ECO:0000313" key="1">
    <source>
        <dbReference type="EMBL" id="OFI34149.1"/>
    </source>
</evidence>
<reference evidence="1 2" key="1">
    <citation type="submission" date="2016-09" db="EMBL/GenBank/DDBJ databases">
        <title>Alteromonas lipolytica, a new species isolated from sea water.</title>
        <authorList>
            <person name="Wu Y.-H."/>
            <person name="Cheng H."/>
            <person name="Xu X.-W."/>
        </authorList>
    </citation>
    <scope>NUCLEOTIDE SEQUENCE [LARGE SCALE GENOMIC DNA]</scope>
    <source>
        <strain evidence="1 2">JW12</strain>
    </source>
</reference>
<comment type="caution">
    <text evidence="1">The sequence shown here is derived from an EMBL/GenBank/DDBJ whole genome shotgun (WGS) entry which is preliminary data.</text>
</comment>
<keyword evidence="2" id="KW-1185">Reference proteome</keyword>
<accession>A0A1E8FE07</accession>
<gene>
    <name evidence="1" type="ORF">BFC17_21640</name>
</gene>
<organism evidence="1 2">
    <name type="scientific">Alteromonas lipolytica</name>
    <dbReference type="NCBI Taxonomy" id="1856405"/>
    <lineage>
        <taxon>Bacteria</taxon>
        <taxon>Pseudomonadati</taxon>
        <taxon>Pseudomonadota</taxon>
        <taxon>Gammaproteobacteria</taxon>
        <taxon>Alteromonadales</taxon>
        <taxon>Alteromonadaceae</taxon>
        <taxon>Alteromonas/Salinimonas group</taxon>
        <taxon>Alteromonas</taxon>
    </lineage>
</organism>
<proteinExistence type="predicted"/>
<sequence>MLKIFLLVFVLAAIAYFIYPKSPEAREWLISNNNKHALAGNRFASTQDAISFVENLYSIGAVKVTIPKSAIYDSNNRIQQEGGPYADALEISLPGTQSEREAIFNIVNQEATNQGMAFNPESDVINNKLLLWWD</sequence>
<evidence type="ECO:0000313" key="2">
    <source>
        <dbReference type="Proteomes" id="UP000176037"/>
    </source>
</evidence>
<dbReference type="RefSeq" id="WP_070177077.1">
    <property type="nucleotide sequence ID" value="NZ_BMJR01000003.1"/>
</dbReference>
<dbReference type="OrthoDB" id="6300824at2"/>